<name>A0A380U112_9PAST</name>
<dbReference type="NCBIfam" id="NF011664">
    <property type="entry name" value="PRK15084.1"/>
    <property type="match status" value="1"/>
</dbReference>
<protein>
    <submittedName>
        <fullName evidence="1">Formate hydrogenlyase maturation protein HycH</fullName>
    </submittedName>
</protein>
<organism evidence="1 2">
    <name type="scientific">[Actinobacillus] rossii</name>
    <dbReference type="NCBI Taxonomy" id="123820"/>
    <lineage>
        <taxon>Bacteria</taxon>
        <taxon>Pseudomonadati</taxon>
        <taxon>Pseudomonadota</taxon>
        <taxon>Gammaproteobacteria</taxon>
        <taxon>Pasteurellales</taxon>
        <taxon>Pasteurellaceae</taxon>
    </lineage>
</organism>
<keyword evidence="2" id="KW-1185">Reference proteome</keyword>
<dbReference type="EMBL" id="UFRQ01000003">
    <property type="protein sequence ID" value="SUT94691.1"/>
    <property type="molecule type" value="Genomic_DNA"/>
</dbReference>
<dbReference type="GO" id="GO:0016829">
    <property type="term" value="F:lyase activity"/>
    <property type="evidence" value="ECO:0007669"/>
    <property type="project" value="UniProtKB-KW"/>
</dbReference>
<dbReference type="Proteomes" id="UP000254649">
    <property type="component" value="Unassembled WGS sequence"/>
</dbReference>
<accession>A0A380U112</accession>
<proteinExistence type="predicted"/>
<dbReference type="Pfam" id="PF07450">
    <property type="entry name" value="HycH"/>
    <property type="match status" value="1"/>
</dbReference>
<sequence length="135" mass="15667">MTTQVIFYLLNQRFVENESQVPEQAQQVMYYSLAIGHHVGVIDCFKKLLVCDYGDYQHFVAQFPEGEAKRKLTGLLRFGEITIDSSHVNLLARAFDDAYAELSEEYQHWVDILMETLAAIQKEPVMYIMVKRRDG</sequence>
<dbReference type="OrthoDB" id="3173483at2"/>
<evidence type="ECO:0000313" key="2">
    <source>
        <dbReference type="Proteomes" id="UP000254649"/>
    </source>
</evidence>
<dbReference type="InterPro" id="IPR010005">
    <property type="entry name" value="Formate_DH_maturation_HycH"/>
</dbReference>
<reference evidence="1 2" key="1">
    <citation type="submission" date="2018-06" db="EMBL/GenBank/DDBJ databases">
        <authorList>
            <consortium name="Pathogen Informatics"/>
            <person name="Doyle S."/>
        </authorList>
    </citation>
    <scope>NUCLEOTIDE SEQUENCE [LARGE SCALE GENOMIC DNA]</scope>
    <source>
        <strain evidence="1 2">NCTC10801</strain>
    </source>
</reference>
<keyword evidence="1" id="KW-0456">Lyase</keyword>
<evidence type="ECO:0000313" key="1">
    <source>
        <dbReference type="EMBL" id="SUT94691.1"/>
    </source>
</evidence>
<gene>
    <name evidence="1" type="ORF">NCTC10801_02277</name>
</gene>
<dbReference type="AlphaFoldDB" id="A0A380U112"/>